<dbReference type="EMBL" id="AEPE02000004">
    <property type="protein sequence ID" value="EFZ37073.1"/>
    <property type="molecule type" value="Genomic_DNA"/>
</dbReference>
<dbReference type="AlphaFoldDB" id="E7RPN0"/>
<comment type="caution">
    <text evidence="1">The sequence shown here is derived from an EMBL/GenBank/DDBJ whole genome shotgun (WGS) entry which is preliminary data.</text>
</comment>
<dbReference type="STRING" id="28134.SAMN05444288_0043"/>
<dbReference type="RefSeq" id="WP_004368380.1">
    <property type="nucleotide sequence ID" value="NZ_GL833118.1"/>
</dbReference>
<keyword evidence="2" id="KW-1185">Reference proteome</keyword>
<accession>E7RPN0</accession>
<dbReference type="Proteomes" id="UP000005580">
    <property type="component" value="Unassembled WGS sequence"/>
</dbReference>
<evidence type="ECO:0000313" key="1">
    <source>
        <dbReference type="EMBL" id="EFZ37073.1"/>
    </source>
</evidence>
<reference evidence="1" key="1">
    <citation type="submission" date="2011-01" db="EMBL/GenBank/DDBJ databases">
        <authorList>
            <person name="Muzny D."/>
            <person name="Qin X."/>
            <person name="Buhay C."/>
            <person name="Dugan-Rocha S."/>
            <person name="Ding Y."/>
            <person name="Chen G."/>
            <person name="Hawes A."/>
            <person name="Holder M."/>
            <person name="Jhangiani S."/>
            <person name="Johnson A."/>
            <person name="Khan Z."/>
            <person name="Li Z."/>
            <person name="Liu W."/>
            <person name="Liu X."/>
            <person name="Perez L."/>
            <person name="Shen H."/>
            <person name="Wang Q."/>
            <person name="Watt J."/>
            <person name="Xi L."/>
            <person name="Xin Y."/>
            <person name="Zhou J."/>
            <person name="Deng J."/>
            <person name="Jiang H."/>
            <person name="Liu Y."/>
            <person name="Qu J."/>
            <person name="Song X.-Z."/>
            <person name="Zhang L."/>
            <person name="Villasana D."/>
            <person name="Johnson A."/>
            <person name="Liu J."/>
            <person name="Liyanage D."/>
            <person name="Lorensuhewa L."/>
            <person name="Robinson T."/>
            <person name="Song A."/>
            <person name="Song B.-B."/>
            <person name="Dinh H."/>
            <person name="Thornton R."/>
            <person name="Coyle M."/>
            <person name="Francisco L."/>
            <person name="Jackson L."/>
            <person name="Javaid M."/>
            <person name="Korchina V."/>
            <person name="Kovar C."/>
            <person name="Mata R."/>
            <person name="Mathew T."/>
            <person name="Ngo R."/>
            <person name="Nguyen L."/>
            <person name="Nguyen N."/>
            <person name="Okwuonu G."/>
            <person name="Ongeri F."/>
            <person name="Pham C."/>
            <person name="Simmons D."/>
            <person name="Wilczek-Boney K."/>
            <person name="Hale W."/>
            <person name="Jakkamsetti A."/>
            <person name="Pham P."/>
            <person name="Ruth R."/>
            <person name="San Lucas F."/>
            <person name="Warren J."/>
            <person name="Zhang J."/>
            <person name="Zhao Z."/>
            <person name="Zhou C."/>
            <person name="Zhu D."/>
            <person name="Lee S."/>
            <person name="Bess C."/>
            <person name="Blankenburg K."/>
            <person name="Forbes L."/>
            <person name="Fu Q."/>
            <person name="Gubbala S."/>
            <person name="Hirani K."/>
            <person name="Jayaseelan J.C."/>
            <person name="Lara F."/>
            <person name="Munidasa M."/>
            <person name="Palculict T."/>
            <person name="Patil S."/>
            <person name="Pu L.-L."/>
            <person name="Saada N."/>
            <person name="Tang L."/>
            <person name="Weissenberger G."/>
            <person name="Zhu Y."/>
            <person name="Hemphill L."/>
            <person name="Shang Y."/>
            <person name="Youmans B."/>
            <person name="Ayvaz T."/>
            <person name="Ross M."/>
            <person name="Santibanez J."/>
            <person name="Aqrawi P."/>
            <person name="Gross S."/>
            <person name="Joshi V."/>
            <person name="Fowler G."/>
            <person name="Nazareth L."/>
            <person name="Reid J."/>
            <person name="Worley K."/>
            <person name="Petrosino J."/>
            <person name="Highlander S."/>
            <person name="Gibbs R."/>
        </authorList>
    </citation>
    <scope>NUCLEOTIDE SEQUENCE [LARGE SCALE GENOMIC DNA]</scope>
    <source>
        <strain evidence="1">ATCC 33269</strain>
    </source>
</reference>
<proteinExistence type="predicted"/>
<gene>
    <name evidence="1" type="ORF">HMPREF0663_11131</name>
</gene>
<organism evidence="1 2">
    <name type="scientific">Hoylesella oralis ATCC 33269</name>
    <dbReference type="NCBI Taxonomy" id="873533"/>
    <lineage>
        <taxon>Bacteria</taxon>
        <taxon>Pseudomonadati</taxon>
        <taxon>Bacteroidota</taxon>
        <taxon>Bacteroidia</taxon>
        <taxon>Bacteroidales</taxon>
        <taxon>Prevotellaceae</taxon>
        <taxon>Hoylesella</taxon>
    </lineage>
</organism>
<dbReference type="HOGENOM" id="CLU_139766_0_0_10"/>
<name>E7RPN0_9BACT</name>
<sequence length="160" mass="18337">MKIIGLVFVFIGSTLPDGCFAQHKHVVIDLETRRPLRDILAYTNTNENTKTNYKGEFTIFKAFRRLVLSHPNYYTLELPPEKAQADTIYLVPKFNKLQEVIITAKAPHVGIDVKKMAQEAAAAAPATSGISFDFFSMFDRSKRHVSKKEREKMKRILDKY</sequence>
<evidence type="ECO:0000313" key="2">
    <source>
        <dbReference type="Proteomes" id="UP000005580"/>
    </source>
</evidence>
<protein>
    <submittedName>
        <fullName evidence="1">Uncharacterized protein</fullName>
    </submittedName>
</protein>